<dbReference type="AlphaFoldDB" id="A0A0F9P7V4"/>
<name>A0A0F9P7V4_9ZZZZ</name>
<protein>
    <submittedName>
        <fullName evidence="1">Uncharacterized protein</fullName>
    </submittedName>
</protein>
<accession>A0A0F9P7V4</accession>
<comment type="caution">
    <text evidence="1">The sequence shown here is derived from an EMBL/GenBank/DDBJ whole genome shotgun (WGS) entry which is preliminary data.</text>
</comment>
<sequence>MRHERARVPRRRADRVRRVRGAVGLEDVMGQVRIVSAICENCGPMTAGRFKRDNFERCLFPITATPGWARSKFKCSDCGEQVVIATEPVALTKGGNQ</sequence>
<dbReference type="EMBL" id="LAZR01003240">
    <property type="protein sequence ID" value="KKN20462.1"/>
    <property type="molecule type" value="Genomic_DNA"/>
</dbReference>
<gene>
    <name evidence="1" type="ORF">LCGC14_0935430</name>
</gene>
<proteinExistence type="predicted"/>
<evidence type="ECO:0000313" key="1">
    <source>
        <dbReference type="EMBL" id="KKN20462.1"/>
    </source>
</evidence>
<reference evidence="1" key="1">
    <citation type="journal article" date="2015" name="Nature">
        <title>Complex archaea that bridge the gap between prokaryotes and eukaryotes.</title>
        <authorList>
            <person name="Spang A."/>
            <person name="Saw J.H."/>
            <person name="Jorgensen S.L."/>
            <person name="Zaremba-Niedzwiedzka K."/>
            <person name="Martijn J."/>
            <person name="Lind A.E."/>
            <person name="van Eijk R."/>
            <person name="Schleper C."/>
            <person name="Guy L."/>
            <person name="Ettema T.J."/>
        </authorList>
    </citation>
    <scope>NUCLEOTIDE SEQUENCE</scope>
</reference>
<organism evidence="1">
    <name type="scientific">marine sediment metagenome</name>
    <dbReference type="NCBI Taxonomy" id="412755"/>
    <lineage>
        <taxon>unclassified sequences</taxon>
        <taxon>metagenomes</taxon>
        <taxon>ecological metagenomes</taxon>
    </lineage>
</organism>